<protein>
    <recommendedName>
        <fullName evidence="3">F-box domain-containing protein</fullName>
    </recommendedName>
</protein>
<keyword evidence="2" id="KW-1185">Reference proteome</keyword>
<dbReference type="SUPFAM" id="SSF52047">
    <property type="entry name" value="RNI-like"/>
    <property type="match status" value="1"/>
</dbReference>
<reference evidence="1" key="1">
    <citation type="submission" date="2020-05" db="EMBL/GenBank/DDBJ databases">
        <title>Mycena genomes resolve the evolution of fungal bioluminescence.</title>
        <authorList>
            <person name="Tsai I.J."/>
        </authorList>
    </citation>
    <scope>NUCLEOTIDE SEQUENCE</scope>
    <source>
        <strain evidence="1">160909Yilan</strain>
    </source>
</reference>
<dbReference type="Gene3D" id="3.80.10.10">
    <property type="entry name" value="Ribonuclease Inhibitor"/>
    <property type="match status" value="1"/>
</dbReference>
<gene>
    <name evidence="1" type="ORF">MSAN_01878900</name>
</gene>
<dbReference type="InterPro" id="IPR032675">
    <property type="entry name" value="LRR_dom_sf"/>
</dbReference>
<evidence type="ECO:0000313" key="1">
    <source>
        <dbReference type="EMBL" id="KAF7346508.1"/>
    </source>
</evidence>
<evidence type="ECO:0008006" key="3">
    <source>
        <dbReference type="Google" id="ProtNLM"/>
    </source>
</evidence>
<dbReference type="AlphaFoldDB" id="A0A8H6XS57"/>
<dbReference type="Proteomes" id="UP000623467">
    <property type="component" value="Unassembled WGS sequence"/>
</dbReference>
<dbReference type="Gene3D" id="1.20.1280.50">
    <property type="match status" value="1"/>
</dbReference>
<proteinExistence type="predicted"/>
<accession>A0A8H6XS57</accession>
<dbReference type="EMBL" id="JACAZH010000019">
    <property type="protein sequence ID" value="KAF7346508.1"/>
    <property type="molecule type" value="Genomic_DNA"/>
</dbReference>
<dbReference type="OrthoDB" id="3248197at2759"/>
<name>A0A8H6XS57_9AGAR</name>
<organism evidence="1 2">
    <name type="scientific">Mycena sanguinolenta</name>
    <dbReference type="NCBI Taxonomy" id="230812"/>
    <lineage>
        <taxon>Eukaryota</taxon>
        <taxon>Fungi</taxon>
        <taxon>Dikarya</taxon>
        <taxon>Basidiomycota</taxon>
        <taxon>Agaricomycotina</taxon>
        <taxon>Agaricomycetes</taxon>
        <taxon>Agaricomycetidae</taxon>
        <taxon>Agaricales</taxon>
        <taxon>Marasmiineae</taxon>
        <taxon>Mycenaceae</taxon>
        <taxon>Mycena</taxon>
    </lineage>
</organism>
<sequence>MRHGGHFSAQAVHIRIGPLTVYAVGLFNRGVTERCLVLSAQRFALTTMSLSNSPFADRLNTNYVPPPSEILEIRALLVEPSEEIARIDAQIEEMELVLAQLREKRALLQQPIDAHRALISPMRFIPHDVLLEIFFACLPFEHNALIDPAEAPLLLGRICRHWRSLAYSAPTLWSSIHIPPLDYHNTPPNILLGLQRFVEAWLGRSATCPLSVSLSDFSIGFDYTSKNHSLVLPILAVSRRLRYLTLDADVDFLRPILELGAEGFPLLKSIRINIRNQTQTISSNFFEIPTLEDVALCAALPTAPLSLPLPWSQLRKLRLSCWTQHDDAEGLNIDGALELLRRCPNLEWCDIRVTRHSQHLGLSHNQSSIILPHLHTLALSGWNLYLEKWIDLVAPNLRFLQIGDVRIPPNSQGSLSVVLDLTRLTRISIHQLLQSFPIISHLQLLASGPDYPWRISLDDGFMALLCPPHNLCPMLTDISFFPHSAEFSDAAALAFLKARMAMHTPLKRFHAEFSRPMEFDVIPELLSFISDGLQVTMHYPEPRWRFTARDGLEQVGLFH</sequence>
<comment type="caution">
    <text evidence="1">The sequence shown here is derived from an EMBL/GenBank/DDBJ whole genome shotgun (WGS) entry which is preliminary data.</text>
</comment>
<evidence type="ECO:0000313" key="2">
    <source>
        <dbReference type="Proteomes" id="UP000623467"/>
    </source>
</evidence>